<accession>A0A1M6I070</accession>
<protein>
    <submittedName>
        <fullName evidence="1">Uncharacterized protein</fullName>
    </submittedName>
</protein>
<keyword evidence="2" id="KW-1185">Reference proteome</keyword>
<gene>
    <name evidence="1" type="ORF">SAMN05444373_103722</name>
</gene>
<dbReference type="EMBL" id="FQZP01000037">
    <property type="protein sequence ID" value="SHJ27790.1"/>
    <property type="molecule type" value="Genomic_DNA"/>
</dbReference>
<name>A0A1M6I070_9FIRM</name>
<dbReference type="Proteomes" id="UP000324781">
    <property type="component" value="Unassembled WGS sequence"/>
</dbReference>
<evidence type="ECO:0000313" key="2">
    <source>
        <dbReference type="Proteomes" id="UP000324781"/>
    </source>
</evidence>
<organism evidence="1 2">
    <name type="scientific">Thermoclostridium caenicola</name>
    <dbReference type="NCBI Taxonomy" id="659425"/>
    <lineage>
        <taxon>Bacteria</taxon>
        <taxon>Bacillati</taxon>
        <taxon>Bacillota</taxon>
        <taxon>Clostridia</taxon>
        <taxon>Eubacteriales</taxon>
        <taxon>Oscillospiraceae</taxon>
        <taxon>Thermoclostridium</taxon>
    </lineage>
</organism>
<evidence type="ECO:0000313" key="1">
    <source>
        <dbReference type="EMBL" id="SHJ27790.1"/>
    </source>
</evidence>
<sequence length="34" mass="4089">MSIQTSLEHVEQKKEKGFIRNLLNRMDINAVCRW</sequence>
<proteinExistence type="predicted"/>
<reference evidence="1 2" key="1">
    <citation type="submission" date="2016-11" db="EMBL/GenBank/DDBJ databases">
        <authorList>
            <person name="Varghese N."/>
            <person name="Submissions S."/>
        </authorList>
    </citation>
    <scope>NUCLEOTIDE SEQUENCE [LARGE SCALE GENOMIC DNA]</scope>
    <source>
        <strain evidence="1 2">DSM 19027</strain>
    </source>
</reference>
<dbReference type="AlphaFoldDB" id="A0A1M6I070"/>